<proteinExistence type="predicted"/>
<accession>A0A0E9QRJ7</accession>
<reference evidence="1" key="1">
    <citation type="submission" date="2014-11" db="EMBL/GenBank/DDBJ databases">
        <authorList>
            <person name="Amaro Gonzalez C."/>
        </authorList>
    </citation>
    <scope>NUCLEOTIDE SEQUENCE</scope>
</reference>
<evidence type="ECO:0000313" key="1">
    <source>
        <dbReference type="EMBL" id="JAH19459.1"/>
    </source>
</evidence>
<dbReference type="AlphaFoldDB" id="A0A0E9QRJ7"/>
<reference evidence="1" key="2">
    <citation type="journal article" date="2015" name="Fish Shellfish Immunol.">
        <title>Early steps in the European eel (Anguilla anguilla)-Vibrio vulnificus interaction in the gills: Role of the RtxA13 toxin.</title>
        <authorList>
            <person name="Callol A."/>
            <person name="Pajuelo D."/>
            <person name="Ebbesson L."/>
            <person name="Teles M."/>
            <person name="MacKenzie S."/>
            <person name="Amaro C."/>
        </authorList>
    </citation>
    <scope>NUCLEOTIDE SEQUENCE</scope>
</reference>
<name>A0A0E9QRJ7_ANGAN</name>
<protein>
    <submittedName>
        <fullName evidence="1">Uncharacterized protein</fullName>
    </submittedName>
</protein>
<dbReference type="EMBL" id="GBXM01089118">
    <property type="protein sequence ID" value="JAH19459.1"/>
    <property type="molecule type" value="Transcribed_RNA"/>
</dbReference>
<sequence length="23" mass="2673">MCWIEGESVKKDGDKKDYAIQTK</sequence>
<organism evidence="1">
    <name type="scientific">Anguilla anguilla</name>
    <name type="common">European freshwater eel</name>
    <name type="synonym">Muraena anguilla</name>
    <dbReference type="NCBI Taxonomy" id="7936"/>
    <lineage>
        <taxon>Eukaryota</taxon>
        <taxon>Metazoa</taxon>
        <taxon>Chordata</taxon>
        <taxon>Craniata</taxon>
        <taxon>Vertebrata</taxon>
        <taxon>Euteleostomi</taxon>
        <taxon>Actinopterygii</taxon>
        <taxon>Neopterygii</taxon>
        <taxon>Teleostei</taxon>
        <taxon>Anguilliformes</taxon>
        <taxon>Anguillidae</taxon>
        <taxon>Anguilla</taxon>
    </lineage>
</organism>